<organism evidence="2 3">
    <name type="scientific">Actomonas aquatica</name>
    <dbReference type="NCBI Taxonomy" id="2866162"/>
    <lineage>
        <taxon>Bacteria</taxon>
        <taxon>Pseudomonadati</taxon>
        <taxon>Verrucomicrobiota</taxon>
        <taxon>Opitutia</taxon>
        <taxon>Opitutales</taxon>
        <taxon>Opitutaceae</taxon>
        <taxon>Actomonas</taxon>
    </lineage>
</organism>
<name>A0ABZ1C2K8_9BACT</name>
<reference evidence="2 3" key="1">
    <citation type="submission" date="2021-08" db="EMBL/GenBank/DDBJ databases">
        <authorList>
            <person name="Zhang D."/>
            <person name="Zhang A."/>
            <person name="Wang L."/>
        </authorList>
    </citation>
    <scope>NUCLEOTIDE SEQUENCE [LARGE SCALE GENOMIC DNA]</scope>
    <source>
        <strain evidence="2 3">WL0086</strain>
    </source>
</reference>
<dbReference type="RefSeq" id="WP_221032758.1">
    <property type="nucleotide sequence ID" value="NZ_CP139781.1"/>
</dbReference>
<dbReference type="EMBL" id="CP139781">
    <property type="protein sequence ID" value="WRQ85701.1"/>
    <property type="molecule type" value="Genomic_DNA"/>
</dbReference>
<sequence length="174" mass="17369">MSKNPLILVTTYDALMADGRRVSWQGFRPASAAADARPTLYIATLPAGPDPAGVTIYNLRTVGAQATQYAVQLTVLAGDAQFKPAGGAFAALPVGSAVTVPAQGTAVAAELSFTSQTCTVQVVPVRTPVPGKEPMAMLGEDGSSPEAKGGGGSPEGGEGGGNPPPPIPGGEENP</sequence>
<proteinExistence type="predicted"/>
<feature type="region of interest" description="Disordered" evidence="1">
    <location>
        <begin position="127"/>
        <end position="174"/>
    </location>
</feature>
<protein>
    <submittedName>
        <fullName evidence="2">Uncharacterized protein</fullName>
    </submittedName>
</protein>
<feature type="compositionally biased region" description="Gly residues" evidence="1">
    <location>
        <begin position="148"/>
        <end position="161"/>
    </location>
</feature>
<gene>
    <name evidence="2" type="ORF">K1X11_012885</name>
</gene>
<dbReference type="Proteomes" id="UP000738431">
    <property type="component" value="Chromosome"/>
</dbReference>
<reference evidence="2 3" key="2">
    <citation type="submission" date="2023-12" db="EMBL/GenBank/DDBJ databases">
        <title>Description of an unclassified Opitutus bacterium of Verrucomicrobiota.</title>
        <authorList>
            <person name="Zhang D.-F."/>
        </authorList>
    </citation>
    <scope>NUCLEOTIDE SEQUENCE [LARGE SCALE GENOMIC DNA]</scope>
    <source>
        <strain evidence="2 3">WL0086</strain>
    </source>
</reference>
<evidence type="ECO:0000313" key="2">
    <source>
        <dbReference type="EMBL" id="WRQ85701.1"/>
    </source>
</evidence>
<evidence type="ECO:0000256" key="1">
    <source>
        <dbReference type="SAM" id="MobiDB-lite"/>
    </source>
</evidence>
<keyword evidence="3" id="KW-1185">Reference proteome</keyword>
<evidence type="ECO:0000313" key="3">
    <source>
        <dbReference type="Proteomes" id="UP000738431"/>
    </source>
</evidence>
<accession>A0ABZ1C2K8</accession>